<evidence type="ECO:0000256" key="2">
    <source>
        <dbReference type="ARBA" id="ARBA00023002"/>
    </source>
</evidence>
<dbReference type="Pfam" id="PF02668">
    <property type="entry name" value="TauD"/>
    <property type="match status" value="1"/>
</dbReference>
<evidence type="ECO:0000256" key="3">
    <source>
        <dbReference type="ARBA" id="ARBA00023194"/>
    </source>
</evidence>
<dbReference type="InterPro" id="IPR042098">
    <property type="entry name" value="TauD-like_sf"/>
</dbReference>
<feature type="domain" description="TauD/TfdA-like" evidence="4">
    <location>
        <begin position="43"/>
        <end position="333"/>
    </location>
</feature>
<keyword evidence="5" id="KW-0223">Dioxygenase</keyword>
<evidence type="ECO:0000313" key="5">
    <source>
        <dbReference type="EMBL" id="SIT15023.1"/>
    </source>
</evidence>
<accession>A0A1N7PWI2</accession>
<evidence type="ECO:0000313" key="6">
    <source>
        <dbReference type="Proteomes" id="UP000186795"/>
    </source>
</evidence>
<name>A0A1N7PWI2_9BACL</name>
<dbReference type="EMBL" id="FTOD01000015">
    <property type="protein sequence ID" value="SIT15023.1"/>
    <property type="molecule type" value="Genomic_DNA"/>
</dbReference>
<proteinExistence type="predicted"/>
<dbReference type="Gene3D" id="3.60.130.10">
    <property type="entry name" value="Clavaminate synthase-like"/>
    <property type="match status" value="1"/>
</dbReference>
<gene>
    <name evidence="5" type="ORF">SAMN05421790_11532</name>
</gene>
<sequence>MKTSWEKRKKFAKPTPIRTDQQEMIQIGNLFDTGQLPMLVTPRVPDVDLTEWVKSRRDFIEQKLRIHGGILFRGFDIHTEKDFQTFTDKNILVPMQYKEGATPRSKVTENTYTSTEFPSDQHIALHNELSYVTTWPQKICFCSITPPKVGGETPIVDVRRVYERLDVSLRDKFAEKGWMLERNYGDGFGLRWQDVFHTEDPKEVEKYCKENQIEFEWKDEIHLRTRQVRSAVRKHPDTGEWLWFNHIVFWHESSLESKVREMLIESFGRGNLPYNTYYGDGTPIDYKDAEHIRNAYDQETVSFRWEKGDVLLLDNMLVAHGRNPFSGDRKILVSMGEPYTPENL</sequence>
<dbReference type="InterPro" id="IPR003819">
    <property type="entry name" value="TauD/TfdA-like"/>
</dbReference>
<keyword evidence="6" id="KW-1185">Reference proteome</keyword>
<organism evidence="5 6">
    <name type="scientific">Kroppenstedtia eburnea</name>
    <dbReference type="NCBI Taxonomy" id="714067"/>
    <lineage>
        <taxon>Bacteria</taxon>
        <taxon>Bacillati</taxon>
        <taxon>Bacillota</taxon>
        <taxon>Bacilli</taxon>
        <taxon>Bacillales</taxon>
        <taxon>Thermoactinomycetaceae</taxon>
        <taxon>Kroppenstedtia</taxon>
    </lineage>
</organism>
<comment type="cofactor">
    <cofactor evidence="1">
        <name>Fe(2+)</name>
        <dbReference type="ChEBI" id="CHEBI:29033"/>
    </cofactor>
</comment>
<dbReference type="PANTHER" id="PTHR10696">
    <property type="entry name" value="GAMMA-BUTYROBETAINE HYDROXYLASE-RELATED"/>
    <property type="match status" value="1"/>
</dbReference>
<dbReference type="GO" id="GO:0051213">
    <property type="term" value="F:dioxygenase activity"/>
    <property type="evidence" value="ECO:0007669"/>
    <property type="project" value="UniProtKB-KW"/>
</dbReference>
<protein>
    <submittedName>
        <fullName evidence="5">Taurine dioxygenase, alpha-ketoglutarate-dependent</fullName>
    </submittedName>
</protein>
<dbReference type="Proteomes" id="UP000186795">
    <property type="component" value="Unassembled WGS sequence"/>
</dbReference>
<dbReference type="PANTHER" id="PTHR10696:SF56">
    <property type="entry name" value="TAUD_TFDA-LIKE DOMAIN-CONTAINING PROTEIN"/>
    <property type="match status" value="1"/>
</dbReference>
<dbReference type="RefSeq" id="WP_234992650.1">
    <property type="nucleotide sequence ID" value="NZ_CP048103.1"/>
</dbReference>
<dbReference type="SUPFAM" id="SSF51197">
    <property type="entry name" value="Clavaminate synthase-like"/>
    <property type="match status" value="1"/>
</dbReference>
<dbReference type="AlphaFoldDB" id="A0A1N7PWI2"/>
<dbReference type="GO" id="GO:0017000">
    <property type="term" value="P:antibiotic biosynthetic process"/>
    <property type="evidence" value="ECO:0007669"/>
    <property type="project" value="UniProtKB-KW"/>
</dbReference>
<keyword evidence="3" id="KW-0045">Antibiotic biosynthesis</keyword>
<evidence type="ECO:0000256" key="1">
    <source>
        <dbReference type="ARBA" id="ARBA00001954"/>
    </source>
</evidence>
<evidence type="ECO:0000259" key="4">
    <source>
        <dbReference type="Pfam" id="PF02668"/>
    </source>
</evidence>
<keyword evidence="2" id="KW-0560">Oxidoreductase</keyword>
<reference evidence="6" key="1">
    <citation type="submission" date="2017-01" db="EMBL/GenBank/DDBJ databases">
        <authorList>
            <person name="Varghese N."/>
            <person name="Submissions S."/>
        </authorList>
    </citation>
    <scope>NUCLEOTIDE SEQUENCE [LARGE SCALE GENOMIC DNA]</scope>
    <source>
        <strain evidence="6">DSM 45196</strain>
    </source>
</reference>
<dbReference type="InterPro" id="IPR050411">
    <property type="entry name" value="AlphaKG_dependent_hydroxylases"/>
</dbReference>